<accession>A0ABQ9XH76</accession>
<sequence length="2017" mass="224563">MNDVELNCEYITKLVKLPFFLQSARCTRLLVKVPLSTFNSDPVLVSLDHIDVYMSMEDSPEPRSEEEILGKEVYERIMQEREESLKEAERKKEKKRHENEKQEEKLRERREKEKQRAQKEGREYDLPNLDLDGQPAFDFNSLPSFSLKTGLPRFLEKLIISCRVEIKSLALHVSAPLRTETGTSPESPAIVFRMKDLMLYSTNGHWELSDIITFSNPNRGRVEKFDFKELIISNFTAFLARAHSLPPPPSGLSKTVGRLADGQPVRASKWPQRSPAFVVDERTMSIVDNFPLKMRIVATRNRFNHAFTGFQISLVLGELNMPLTVSTTAELIDWITNTSEWAQHGKPSQPTSVDPAEEAAKKAEEEEKAEEMKMKINSAINSITSNSTSKLISKFPLRSLNLSILLTSFTLSLSWQTKPVRLDSTTPLITSVNNPISNEPSEAYSPFFLLEGKHIHLSLGTVNDLHPLMVHPVSHGGHNANVTITPSPHFLKMQTERCINPPPLITPSRRRIEETKIRRQEFIDWSLKIKSTKHKVKSKVQYDMSEIPRMPLSFTHPSAFDPASSPLLGAGEDFTAIGVGLVIGTLIVRHFDDEVTQHGRKKKRHPNDHVLIEKPSHLHPTSVICPSIVPDLNANRLAKSSVPGKSSPPTPSTGPQFKTDKTTLPLFLAQSSVFVQWPSTLPVQQTQPAQIQTDLDLLETGPPSISSTTSFLKTRIVQQAETTKQFEAEKIIKEKDLPLVPSPYTQDELAQIFGSAGYKLHTFLPPMPPPEFGFSEATQKRLNLQTVQSNQHTTPKVSEFETSTPKPEQQTTHTIPSVNPDGSETDSWYPSFGASAVPLRSSRPALFFLVEVHRSTRQKEDIGLGPSCGVTGINPDVYETSGAYSHKKGIAPALIPSLFSSSISFTLRLLIEPVHVYLPPVLLQHFSLFTTLSLRQSAKLKRQAKNHAKQTELNKHPRLRQTNVKESLRSKPKDVERPRSHSMSSVASRHSQDKKTPTKEAKSNGFGSLSFIVEEIFAGLSEQARKDVIVEVSDIHLIIPLAFDQTDADQKPKHVPSSSFDLAASQDSTSKKQTPQKATISTSSDMKHNSNPLVSIHLGPLCVSAMPDNDKIVEVVPFEYAARSRAGSDARIFSAMSAPSSSPTPSQHSRSGASDPRSPITPEASPMPAVENAELSLVRIGKGDCLDVFVAFFDPKTFEWSFVIAPFDARIDANVNVFFMRKLLDSKDSILDMNEDIPLPESINSLIPLVFKLSVSAFDLTLRHSNAMLVKQLGLDLFDFFTNQTAFMQTLVKTVQEDMLEVMDEESDTESVDYTHQLAESQVSLNFEALSDEEHSTVVEKKRNIPPLMSFSLEFEIDSFSLNLCSASEWLERVMFSSTLPSSSDTAHHHPSIAKQIPPYLADLPSLSLLPFALPQPTASAQWQRAFNHTLHKLANELTSFSMTKPENKVSVRQISNDSKEVMFFSVTLNNLNGRVWHSRTVQTAKDVSDVISGKGKETEEAGNEDVWTMVNITLTSDTIQIDTPMEINAAGQTRLIWQKQNEEEMNGSAPKPHPAAPCLSLDVSLPIMKSTGMEEIELDPNAQRMSVEEAVQVWKQTVQERSKAGLEETTAPNAVRTEKGEDTTHHSAEYKKLYRILKRAQQQPPTVLNATLNDTSIALTSFYPTDTSTDALLFPHSSAALVQLVLMLFPQEMTQAPPSPLVLSLSMNRCSMLLDETHPPQEESQNGQTSSQAASERSFLAFDLDNVSVLYDALNVVEGGSGVIVKGVVGGTERIRSLQTDADCHGVLPRYKAVKSFMSPIQLDVRGKISPILGIYKPDIALSQPMFPFTVLSFDSVPVSTSIPHITTIRPPGQGKATPFLTLTLPSPEYTHSFDTFLSGLMHSLNIVNHMTATAQKGHQQFVQRLHILSANAASETNPESGNYLFESYPPFLTKDDESAFPLALSQEMLEEKVEGVEENDDDDDAMITIPSEVFEALEQELAVLKRQNEENNKLVLHIAFEKEKLLQIMQSQDQP</sequence>
<keyword evidence="3" id="KW-1185">Reference proteome</keyword>
<feature type="region of interest" description="Disordered" evidence="1">
    <location>
        <begin position="1047"/>
        <end position="1086"/>
    </location>
</feature>
<feature type="compositionally biased region" description="Basic and acidic residues" evidence="1">
    <location>
        <begin position="966"/>
        <end position="979"/>
    </location>
</feature>
<dbReference type="Proteomes" id="UP001281761">
    <property type="component" value="Unassembled WGS sequence"/>
</dbReference>
<feature type="compositionally biased region" description="Basic and acidic residues" evidence="1">
    <location>
        <begin position="990"/>
        <end position="1002"/>
    </location>
</feature>
<name>A0ABQ9XH76_9EUKA</name>
<proteinExistence type="predicted"/>
<feature type="compositionally biased region" description="Low complexity" evidence="1">
    <location>
        <begin position="1135"/>
        <end position="1151"/>
    </location>
</feature>
<reference evidence="2 3" key="1">
    <citation type="journal article" date="2022" name="bioRxiv">
        <title>Genomics of Preaxostyla Flagellates Illuminates Evolutionary Transitions and the Path Towards Mitochondrial Loss.</title>
        <authorList>
            <person name="Novak L.V.F."/>
            <person name="Treitli S.C."/>
            <person name="Pyrih J."/>
            <person name="Halakuc P."/>
            <person name="Pipaliya S.V."/>
            <person name="Vacek V."/>
            <person name="Brzon O."/>
            <person name="Soukal P."/>
            <person name="Eme L."/>
            <person name="Dacks J.B."/>
            <person name="Karnkowska A."/>
            <person name="Elias M."/>
            <person name="Hampl V."/>
        </authorList>
    </citation>
    <scope>NUCLEOTIDE SEQUENCE [LARGE SCALE GENOMIC DNA]</scope>
    <source>
        <strain evidence="2">NAU3</strain>
        <tissue evidence="2">Gut</tissue>
    </source>
</reference>
<protein>
    <recommendedName>
        <fullName evidence="4">Autophagy-related protein 2</fullName>
    </recommendedName>
</protein>
<comment type="caution">
    <text evidence="2">The sequence shown here is derived from an EMBL/GenBank/DDBJ whole genome shotgun (WGS) entry which is preliminary data.</text>
</comment>
<gene>
    <name evidence="2" type="ORF">BLNAU_15027</name>
</gene>
<dbReference type="EMBL" id="JARBJD010000144">
    <property type="protein sequence ID" value="KAK2949992.1"/>
    <property type="molecule type" value="Genomic_DNA"/>
</dbReference>
<feature type="region of interest" description="Disordered" evidence="1">
    <location>
        <begin position="940"/>
        <end position="1003"/>
    </location>
</feature>
<evidence type="ECO:0000256" key="1">
    <source>
        <dbReference type="SAM" id="MobiDB-lite"/>
    </source>
</evidence>
<evidence type="ECO:0008006" key="4">
    <source>
        <dbReference type="Google" id="ProtNLM"/>
    </source>
</evidence>
<feature type="compositionally biased region" description="Basic and acidic residues" evidence="1">
    <location>
        <begin position="358"/>
        <end position="371"/>
    </location>
</feature>
<feature type="compositionally biased region" description="Polar residues" evidence="1">
    <location>
        <begin position="1056"/>
        <end position="1086"/>
    </location>
</feature>
<feature type="region of interest" description="Disordered" evidence="1">
    <location>
        <begin position="85"/>
        <end position="128"/>
    </location>
</feature>
<feature type="compositionally biased region" description="Polar residues" evidence="1">
    <location>
        <begin position="342"/>
        <end position="352"/>
    </location>
</feature>
<feature type="region of interest" description="Disordered" evidence="1">
    <location>
        <begin position="638"/>
        <end position="660"/>
    </location>
</feature>
<organism evidence="2 3">
    <name type="scientific">Blattamonas nauphoetae</name>
    <dbReference type="NCBI Taxonomy" id="2049346"/>
    <lineage>
        <taxon>Eukaryota</taxon>
        <taxon>Metamonada</taxon>
        <taxon>Preaxostyla</taxon>
        <taxon>Oxymonadida</taxon>
        <taxon>Blattamonas</taxon>
    </lineage>
</organism>
<evidence type="ECO:0000313" key="3">
    <source>
        <dbReference type="Proteomes" id="UP001281761"/>
    </source>
</evidence>
<feature type="region of interest" description="Disordered" evidence="1">
    <location>
        <begin position="342"/>
        <end position="371"/>
    </location>
</feature>
<evidence type="ECO:0000313" key="2">
    <source>
        <dbReference type="EMBL" id="KAK2949992.1"/>
    </source>
</evidence>
<feature type="region of interest" description="Disordered" evidence="1">
    <location>
        <begin position="1135"/>
        <end position="1166"/>
    </location>
</feature>
<feature type="compositionally biased region" description="Basic and acidic residues" evidence="1">
    <location>
        <begin position="85"/>
        <end position="125"/>
    </location>
</feature>
<feature type="region of interest" description="Disordered" evidence="1">
    <location>
        <begin position="787"/>
        <end position="824"/>
    </location>
</feature>